<dbReference type="SMART" id="SM01267">
    <property type="entry name" value="LAG1_DNAbind"/>
    <property type="match status" value="1"/>
</dbReference>
<evidence type="ECO:0000256" key="5">
    <source>
        <dbReference type="ARBA" id="ARBA00023163"/>
    </source>
</evidence>
<dbReference type="AlphaFoldDB" id="A0A168QGU2"/>
<evidence type="ECO:0000313" key="10">
    <source>
        <dbReference type="EMBL" id="OAD09218.1"/>
    </source>
</evidence>
<dbReference type="SUPFAM" id="SSF49417">
    <property type="entry name" value="p53-like transcription factors"/>
    <property type="match status" value="1"/>
</dbReference>
<protein>
    <submittedName>
        <fullName evidence="10">p53-like transcription factor</fullName>
    </submittedName>
</protein>
<feature type="domain" description="Beta-trefoil DNA-binding" evidence="9">
    <location>
        <begin position="310"/>
        <end position="531"/>
    </location>
</feature>
<dbReference type="SMART" id="SM01268">
    <property type="entry name" value="BTD"/>
    <property type="match status" value="1"/>
</dbReference>
<evidence type="ECO:0000256" key="3">
    <source>
        <dbReference type="ARBA" id="ARBA00023015"/>
    </source>
</evidence>
<keyword evidence="3" id="KW-0805">Transcription regulation</keyword>
<comment type="subcellular location">
    <subcellularLocation>
        <location evidence="1">Nucleus</location>
    </subcellularLocation>
</comment>
<dbReference type="InterPro" id="IPR015350">
    <property type="entry name" value="Beta-trefoil_DNA-bd_dom"/>
</dbReference>
<sequence length="742" mass="81688">MEQKSHIITEQVFGSSRKIQFIGLSAPTNTTQTTRPTSMDTLLSAIDHHHHHQQHHQYRSTNQRQLHRSEIVKETSSASASSSSSSAHQSMSIESLLDNNQFQHHRQSQSASTNEVSIASLLTSDNTSNHKRRWDYQQSQTTKRLSKKPKDSSNNNERHKTIITCLHASVAQKSYGSEKRFLCPPPIVQIKSPSNSTITNEQRAEKMQLSMSVICENGDRILEQRSMLDENQSGSFKYLHVTGTAKAKQFNLKVDLLPNTMATETTTTTAAATSTPPPSDPQPLASFISKPISIISKPSKKTAKTRNVSTCILANSPVSLFNRINSQTVRTKYMTSSSNMLCAKNTTWSPFDIIIVNQPKLPQPHKLPTRQQMTTTVSGRYTSRIQLAHPPPPPPPSAHHAQQQQNKMPIHVTYGTEIILRDSQTGVTSPSLIIRKVDKGRIAQCAYGPVSQMQKIALQLASTIDTQPIYLSAAGSMNDNSVSASPSSSATDSSNGHGSNTWLDYSPSRLVQPEKMTLELSYEEVDDYLCWTIVGINKFEYDYYENESFQGNQQDITDVAEFKPEASATATTTATAAAAAAVTVDATTAHTPPPSPPRHITPFPMLTTIEYQHDHHTLNVVGQHLIQAAPVPRLLDLWLGTHGPLVTRISQPPQPHTPHETHWSVQLPPTQDLLVANHDMLVTHADGRRNLELALLLVRQDGLVYHTGKALSCDVLDDSGRWTVVPASSSSATTPSSSSSSS</sequence>
<name>A0A168QGU2_MUCCL</name>
<dbReference type="InterPro" id="IPR015351">
    <property type="entry name" value="RBP-J/Cbf11/Cbf12_DNA-bd"/>
</dbReference>
<accession>A0A168QGU2</accession>
<feature type="region of interest" description="Disordered" evidence="7">
    <location>
        <begin position="48"/>
        <end position="92"/>
    </location>
</feature>
<feature type="compositionally biased region" description="Basic residues" evidence="7">
    <location>
        <begin position="48"/>
        <end position="58"/>
    </location>
</feature>
<feature type="compositionally biased region" description="Low complexity" evidence="7">
    <location>
        <begin position="76"/>
        <end position="87"/>
    </location>
</feature>
<dbReference type="Gene3D" id="2.80.10.50">
    <property type="match status" value="1"/>
</dbReference>
<dbReference type="Pfam" id="PF09270">
    <property type="entry name" value="BTD"/>
    <property type="match status" value="1"/>
</dbReference>
<comment type="similarity">
    <text evidence="2">Belongs to the Su(H) family.</text>
</comment>
<evidence type="ECO:0000259" key="8">
    <source>
        <dbReference type="SMART" id="SM01267"/>
    </source>
</evidence>
<dbReference type="STRING" id="747725.A0A168QGU2"/>
<dbReference type="PANTHER" id="PTHR10665">
    <property type="entry name" value="RECOMBINING BINDING PROTEIN SUPPRESSOR OF HAIRLESS"/>
    <property type="match status" value="1"/>
</dbReference>
<evidence type="ECO:0000313" key="11">
    <source>
        <dbReference type="Proteomes" id="UP000077051"/>
    </source>
</evidence>
<proteinExistence type="inferred from homology"/>
<dbReference type="Gene3D" id="2.60.40.1450">
    <property type="entry name" value="LAG1, DNA binding domain"/>
    <property type="match status" value="1"/>
</dbReference>
<reference evidence="10 11" key="1">
    <citation type="submission" date="2015-06" db="EMBL/GenBank/DDBJ databases">
        <title>Expansion of signal transduction pathways in fungi by whole-genome duplication.</title>
        <authorList>
            <consortium name="DOE Joint Genome Institute"/>
            <person name="Corrochano L.M."/>
            <person name="Kuo A."/>
            <person name="Marcet-Houben M."/>
            <person name="Polaino S."/>
            <person name="Salamov A."/>
            <person name="Villalobos J.M."/>
            <person name="Alvarez M.I."/>
            <person name="Avalos J."/>
            <person name="Benito E.P."/>
            <person name="Benoit I."/>
            <person name="Burger G."/>
            <person name="Camino L.P."/>
            <person name="Canovas D."/>
            <person name="Cerda-Olmedo E."/>
            <person name="Cheng J.-F."/>
            <person name="Dominguez A."/>
            <person name="Elias M."/>
            <person name="Eslava A.P."/>
            <person name="Glaser F."/>
            <person name="Grimwood J."/>
            <person name="Gutierrez G."/>
            <person name="Heitman J."/>
            <person name="Henrissat B."/>
            <person name="Iturriaga E.A."/>
            <person name="Lang B.F."/>
            <person name="Lavin J.L."/>
            <person name="Lee S."/>
            <person name="Li W."/>
            <person name="Lindquist E."/>
            <person name="Lopez-Garcia S."/>
            <person name="Luque E.M."/>
            <person name="Marcos A.T."/>
            <person name="Martin J."/>
            <person name="Mccluskey K."/>
            <person name="Medina H.R."/>
            <person name="Miralles-Duran A."/>
            <person name="Miyazaki A."/>
            <person name="Munoz-Torres E."/>
            <person name="Oguiza J.A."/>
            <person name="Ohm R."/>
            <person name="Olmedo M."/>
            <person name="Orejas M."/>
            <person name="Ortiz-Castellanos L."/>
            <person name="Pisabarro A.G."/>
            <person name="Rodriguez-Romero J."/>
            <person name="Ruiz-Herrera J."/>
            <person name="Ruiz-Vazquez R."/>
            <person name="Sanz C."/>
            <person name="Schackwitz W."/>
            <person name="Schmutz J."/>
            <person name="Shahriari M."/>
            <person name="Shelest E."/>
            <person name="Silva-Franco F."/>
            <person name="Soanes D."/>
            <person name="Syed K."/>
            <person name="Tagua V.G."/>
            <person name="Talbot N.J."/>
            <person name="Thon M."/>
            <person name="De Vries R.P."/>
            <person name="Wiebenga A."/>
            <person name="Yadav J.S."/>
            <person name="Braun E.L."/>
            <person name="Baker S."/>
            <person name="Garre V."/>
            <person name="Horwitz B."/>
            <person name="Torres-Martinez S."/>
            <person name="Idnurm A."/>
            <person name="Herrera-Estrella A."/>
            <person name="Gabaldon T."/>
            <person name="Grigoriev I.V."/>
        </authorList>
    </citation>
    <scope>NUCLEOTIDE SEQUENCE [LARGE SCALE GENOMIC DNA]</scope>
    <source>
        <strain evidence="10 11">CBS 277.49</strain>
    </source>
</reference>
<keyword evidence="4" id="KW-0238">DNA-binding</keyword>
<organism evidence="10 11">
    <name type="scientific">Mucor lusitanicus CBS 277.49</name>
    <dbReference type="NCBI Taxonomy" id="747725"/>
    <lineage>
        <taxon>Eukaryota</taxon>
        <taxon>Fungi</taxon>
        <taxon>Fungi incertae sedis</taxon>
        <taxon>Mucoromycota</taxon>
        <taxon>Mucoromycotina</taxon>
        <taxon>Mucoromycetes</taxon>
        <taxon>Mucorales</taxon>
        <taxon>Mucorineae</taxon>
        <taxon>Mucoraceae</taxon>
        <taxon>Mucor</taxon>
    </lineage>
</organism>
<dbReference type="GO" id="GO:0001228">
    <property type="term" value="F:DNA-binding transcription activator activity, RNA polymerase II-specific"/>
    <property type="evidence" value="ECO:0007669"/>
    <property type="project" value="InterPro"/>
</dbReference>
<evidence type="ECO:0000256" key="7">
    <source>
        <dbReference type="SAM" id="MobiDB-lite"/>
    </source>
</evidence>
<dbReference type="OrthoDB" id="5600360at2759"/>
<dbReference type="InterPro" id="IPR008967">
    <property type="entry name" value="p53-like_TF_DNA-bd_sf"/>
</dbReference>
<feature type="compositionally biased region" description="Basic and acidic residues" evidence="7">
    <location>
        <begin position="148"/>
        <end position="157"/>
    </location>
</feature>
<dbReference type="EMBL" id="AMYB01000001">
    <property type="protein sequence ID" value="OAD09218.1"/>
    <property type="molecule type" value="Genomic_DNA"/>
</dbReference>
<feature type="region of interest" description="Disordered" evidence="7">
    <location>
        <begin position="478"/>
        <end position="505"/>
    </location>
</feature>
<keyword evidence="5" id="KW-0804">Transcription</keyword>
<evidence type="ECO:0000259" key="9">
    <source>
        <dbReference type="SMART" id="SM01268"/>
    </source>
</evidence>
<dbReference type="GO" id="GO:0005634">
    <property type="term" value="C:nucleus"/>
    <property type="evidence" value="ECO:0007669"/>
    <property type="project" value="UniProtKB-SubCell"/>
</dbReference>
<keyword evidence="11" id="KW-1185">Reference proteome</keyword>
<feature type="compositionally biased region" description="Low complexity" evidence="7">
    <location>
        <begin position="478"/>
        <end position="495"/>
    </location>
</feature>
<keyword evidence="6" id="KW-0539">Nucleus</keyword>
<dbReference type="InterPro" id="IPR036358">
    <property type="entry name" value="BTD_sf"/>
</dbReference>
<dbReference type="InterPro" id="IPR037095">
    <property type="entry name" value="RBP-J/Cbf11_DNA-bd_sf"/>
</dbReference>
<gene>
    <name evidence="10" type="ORF">MUCCIDRAFT_159373</name>
</gene>
<feature type="region of interest" description="Disordered" evidence="7">
    <location>
        <begin position="129"/>
        <end position="157"/>
    </location>
</feature>
<dbReference type="SUPFAM" id="SSF110217">
    <property type="entry name" value="DNA-binding protein LAG-1 (CSL)"/>
    <property type="match status" value="1"/>
</dbReference>
<dbReference type="GO" id="GO:0000978">
    <property type="term" value="F:RNA polymerase II cis-regulatory region sequence-specific DNA binding"/>
    <property type="evidence" value="ECO:0007669"/>
    <property type="project" value="InterPro"/>
</dbReference>
<feature type="domain" description="RBP-J/Cbf11/Cbf12 DNA binding" evidence="8">
    <location>
        <begin position="162"/>
        <end position="309"/>
    </location>
</feature>
<feature type="region of interest" description="Disordered" evidence="7">
    <location>
        <begin position="385"/>
        <end position="405"/>
    </location>
</feature>
<evidence type="ECO:0000256" key="2">
    <source>
        <dbReference type="ARBA" id="ARBA00009704"/>
    </source>
</evidence>
<dbReference type="Pfam" id="PF09271">
    <property type="entry name" value="LAG1-DNAbind"/>
    <property type="match status" value="1"/>
</dbReference>
<dbReference type="Proteomes" id="UP000077051">
    <property type="component" value="Unassembled WGS sequence"/>
</dbReference>
<comment type="caution">
    <text evidence="10">The sequence shown here is derived from an EMBL/GenBank/DDBJ whole genome shotgun (WGS) entry which is preliminary data.</text>
</comment>
<evidence type="ECO:0000256" key="4">
    <source>
        <dbReference type="ARBA" id="ARBA00023125"/>
    </source>
</evidence>
<dbReference type="InterPro" id="IPR040159">
    <property type="entry name" value="CLS_fam"/>
</dbReference>
<dbReference type="VEuPathDB" id="FungiDB:MUCCIDRAFT_159373"/>
<evidence type="ECO:0000256" key="1">
    <source>
        <dbReference type="ARBA" id="ARBA00004123"/>
    </source>
</evidence>
<evidence type="ECO:0000256" key="6">
    <source>
        <dbReference type="ARBA" id="ARBA00023242"/>
    </source>
</evidence>